<dbReference type="Pfam" id="PF00589">
    <property type="entry name" value="Phage_integrase"/>
    <property type="match status" value="1"/>
</dbReference>
<organism evidence="3 4">
    <name type="scientific">Microbacterium foliorum</name>
    <dbReference type="NCBI Taxonomy" id="104336"/>
    <lineage>
        <taxon>Bacteria</taxon>
        <taxon>Bacillati</taxon>
        <taxon>Actinomycetota</taxon>
        <taxon>Actinomycetes</taxon>
        <taxon>Micrococcales</taxon>
        <taxon>Microbacteriaceae</taxon>
        <taxon>Microbacterium</taxon>
    </lineage>
</organism>
<dbReference type="Pfam" id="PF02899">
    <property type="entry name" value="Phage_int_SAM_1"/>
    <property type="match status" value="1"/>
</dbReference>
<dbReference type="CDD" id="cd00397">
    <property type="entry name" value="DNA_BRE_C"/>
    <property type="match status" value="1"/>
</dbReference>
<name>A0A4Y5YQF7_9MICO</name>
<evidence type="ECO:0000256" key="1">
    <source>
        <dbReference type="ARBA" id="ARBA00023172"/>
    </source>
</evidence>
<sequence>MKDKLGQVTYLPTVVSAADPDEFLSEVLNGWKRQQLAQNFSLETAKRRTRSVMRMASFVGKHPWQWLPADADDFFSHLRGVENLSHNTVRAYQTDVKLFLEFAGSPAYDWNERCGQLFGTVISQVITEYNRSTHSDETGEATKRPFSTRELQDFFDLADLEPERILNSGRKGALAAWRDAVMFKTIYAWGLRFNEARHLIPADFAHHIRTPAFGEWGLLRVRHGKAKKGSAPKQRTVLTVFDWSVDVLDHWSRVGLPRFGGHRASPLFPTDNGTMVDNAALRRKFHGLLDELGFPAGLDIHSLRRSYATNLQTELGFDVSFVQMQLGHENASTTGIYTIASPDYRSRELGRVLSTTLERSRAVFPSPNTKESR</sequence>
<dbReference type="InterPro" id="IPR002104">
    <property type="entry name" value="Integrase_catalytic"/>
</dbReference>
<evidence type="ECO:0000313" key="4">
    <source>
        <dbReference type="Proteomes" id="UP000316125"/>
    </source>
</evidence>
<evidence type="ECO:0000259" key="2">
    <source>
        <dbReference type="PROSITE" id="PS51898"/>
    </source>
</evidence>
<dbReference type="InterPro" id="IPR050090">
    <property type="entry name" value="Tyrosine_recombinase_XerCD"/>
</dbReference>
<evidence type="ECO:0000313" key="3">
    <source>
        <dbReference type="EMBL" id="QDE34838.1"/>
    </source>
</evidence>
<dbReference type="EMBL" id="CP041040">
    <property type="protein sequence ID" value="QDE34838.1"/>
    <property type="molecule type" value="Genomic_DNA"/>
</dbReference>
<dbReference type="InterPro" id="IPR011010">
    <property type="entry name" value="DNA_brk_join_enz"/>
</dbReference>
<dbReference type="Proteomes" id="UP000316125">
    <property type="component" value="Chromosome"/>
</dbReference>
<gene>
    <name evidence="3" type="ORF">FIV50_08555</name>
</gene>
<dbReference type="Gene3D" id="1.10.443.10">
    <property type="entry name" value="Intergrase catalytic core"/>
    <property type="match status" value="1"/>
</dbReference>
<dbReference type="SUPFAM" id="SSF56349">
    <property type="entry name" value="DNA breaking-rejoining enzymes"/>
    <property type="match status" value="1"/>
</dbReference>
<dbReference type="AlphaFoldDB" id="A0A4Y5YQF7"/>
<proteinExistence type="predicted"/>
<dbReference type="PANTHER" id="PTHR30349:SF64">
    <property type="entry name" value="PROPHAGE INTEGRASE INTD-RELATED"/>
    <property type="match status" value="1"/>
</dbReference>
<dbReference type="GO" id="GO:0006310">
    <property type="term" value="P:DNA recombination"/>
    <property type="evidence" value="ECO:0007669"/>
    <property type="project" value="UniProtKB-KW"/>
</dbReference>
<dbReference type="OrthoDB" id="3698359at2"/>
<accession>A0A4Y5YQF7</accession>
<dbReference type="GO" id="GO:0015074">
    <property type="term" value="P:DNA integration"/>
    <property type="evidence" value="ECO:0007669"/>
    <property type="project" value="InterPro"/>
</dbReference>
<feature type="domain" description="Tyr recombinase" evidence="2">
    <location>
        <begin position="150"/>
        <end position="351"/>
    </location>
</feature>
<dbReference type="InterPro" id="IPR004107">
    <property type="entry name" value="Integrase_SAM-like_N"/>
</dbReference>
<keyword evidence="1" id="KW-0233">DNA recombination</keyword>
<dbReference type="PANTHER" id="PTHR30349">
    <property type="entry name" value="PHAGE INTEGRASE-RELATED"/>
    <property type="match status" value="1"/>
</dbReference>
<dbReference type="PROSITE" id="PS51898">
    <property type="entry name" value="TYR_RECOMBINASE"/>
    <property type="match status" value="1"/>
</dbReference>
<dbReference type="InterPro" id="IPR013762">
    <property type="entry name" value="Integrase-like_cat_sf"/>
</dbReference>
<dbReference type="GO" id="GO:0003677">
    <property type="term" value="F:DNA binding"/>
    <property type="evidence" value="ECO:0007669"/>
    <property type="project" value="InterPro"/>
</dbReference>
<protein>
    <submittedName>
        <fullName evidence="3">Site-specific integrase</fullName>
    </submittedName>
</protein>
<dbReference type="RefSeq" id="WP_140037073.1">
    <property type="nucleotide sequence ID" value="NZ_CP041040.1"/>
</dbReference>
<reference evidence="3 4" key="1">
    <citation type="submission" date="2019-06" db="EMBL/GenBank/DDBJ databases">
        <title>Complete genome of Microbacterium foliorum M2.</title>
        <authorList>
            <person name="Cao G."/>
        </authorList>
    </citation>
    <scope>NUCLEOTIDE SEQUENCE [LARGE SCALE GENOMIC DNA]</scope>
    <source>
        <strain evidence="3 4">M2</strain>
    </source>
</reference>